<organism evidence="2 3">
    <name type="scientific">Plasmodium ovale curtisi</name>
    <dbReference type="NCBI Taxonomy" id="864141"/>
    <lineage>
        <taxon>Eukaryota</taxon>
        <taxon>Sar</taxon>
        <taxon>Alveolata</taxon>
        <taxon>Apicomplexa</taxon>
        <taxon>Aconoidasida</taxon>
        <taxon>Haemosporida</taxon>
        <taxon>Plasmodiidae</taxon>
        <taxon>Plasmodium</taxon>
        <taxon>Plasmodium (Plasmodium)</taxon>
    </lineage>
</organism>
<evidence type="ECO:0000313" key="2">
    <source>
        <dbReference type="EMBL" id="SBS96027.1"/>
    </source>
</evidence>
<proteinExistence type="predicted"/>
<evidence type="ECO:0000313" key="3">
    <source>
        <dbReference type="Proteomes" id="UP000078546"/>
    </source>
</evidence>
<keyword evidence="1" id="KW-0175">Coiled coil</keyword>
<sequence length="482" mass="56841">MEDGNAAPFDVSYFLKSCTDLEKSYEKLLGEKKKCECNLGEALKSAQDIKEKYRQEKKKNFEISLTISEHTDELVKKQTYTEKLGTIENIASSWWTAFRVCVSILYVYDNIKNQNDDFRKKIDMLKREKEQEKLHAQEQMQMMESRKQQEVETYEKLMRGNKNKLMELEGLIVELDLDVAAKDVEINKLSSRIGEIQQEHEKEKQEFEKRIEDLIKENEQNNHKNMVFPKWDMSSQLVCKAIREIINDSDNLALNKMKNKLQTLQRDYTKLEKEHLHMKQSLGKTTKKGTLLREYSMGKGNKDYCMTKLANLLFHLFGHLIVSRCLSKETHISKNGKLAYPSFISNPCIVKSSNRRIYEVKKRRTKRRNIHMSDKSEDENIEPVRNTNIFRNKYNYIPSMEEVREDISIFKKEKSFYFTEHSILELINIENNIIVLNIEGKFFEDVNVVFAEVTKYLLNKYLGILGVHPYNIKSLNLRSDET</sequence>
<dbReference type="EMBL" id="FLQV01000558">
    <property type="protein sequence ID" value="SBS96027.1"/>
    <property type="molecule type" value="Genomic_DNA"/>
</dbReference>
<feature type="coiled-coil region" evidence="1">
    <location>
        <begin position="108"/>
        <end position="146"/>
    </location>
</feature>
<evidence type="ECO:0000256" key="1">
    <source>
        <dbReference type="SAM" id="Coils"/>
    </source>
</evidence>
<protein>
    <submittedName>
        <fullName evidence="2">Uncharacterized protein</fullName>
    </submittedName>
</protein>
<name>A0A1A8WXD4_PLAOA</name>
<gene>
    <name evidence="2" type="ORF">POVCU1_030530</name>
</gene>
<reference evidence="3" key="1">
    <citation type="submission" date="2016-05" db="EMBL/GenBank/DDBJ databases">
        <authorList>
            <person name="Naeem Raeece"/>
        </authorList>
    </citation>
    <scope>NUCLEOTIDE SEQUENCE [LARGE SCALE GENOMIC DNA]</scope>
</reference>
<accession>A0A1A8WXD4</accession>
<feature type="coiled-coil region" evidence="1">
    <location>
        <begin position="186"/>
        <end position="281"/>
    </location>
</feature>
<dbReference type="Proteomes" id="UP000078546">
    <property type="component" value="Unassembled WGS sequence"/>
</dbReference>
<dbReference type="AlphaFoldDB" id="A0A1A8WXD4"/>